<organism evidence="7">
    <name type="scientific">hydrothermal vent metagenome</name>
    <dbReference type="NCBI Taxonomy" id="652676"/>
    <lineage>
        <taxon>unclassified sequences</taxon>
        <taxon>metagenomes</taxon>
        <taxon>ecological metagenomes</taxon>
    </lineage>
</organism>
<evidence type="ECO:0000256" key="5">
    <source>
        <dbReference type="ARBA" id="ARBA00029440"/>
    </source>
</evidence>
<dbReference type="InterPro" id="IPR000534">
    <property type="entry name" value="Semialdehyde_DH_NAD-bd"/>
</dbReference>
<dbReference type="InterPro" id="IPR058924">
    <property type="entry name" value="AGPR_dimerisation_dom"/>
</dbReference>
<proteinExistence type="inferred from homology"/>
<dbReference type="InterPro" id="IPR023013">
    <property type="entry name" value="AGPR_AS"/>
</dbReference>
<dbReference type="SMART" id="SM00859">
    <property type="entry name" value="Semialdhyde_dh"/>
    <property type="match status" value="1"/>
</dbReference>
<dbReference type="GO" id="GO:0070401">
    <property type="term" value="F:NADP+ binding"/>
    <property type="evidence" value="ECO:0007669"/>
    <property type="project" value="InterPro"/>
</dbReference>
<keyword evidence="1" id="KW-0055">Arginine biosynthesis</keyword>
<dbReference type="SUPFAM" id="SSF51735">
    <property type="entry name" value="NAD(P)-binding Rossmann-fold domains"/>
    <property type="match status" value="1"/>
</dbReference>
<dbReference type="GO" id="GO:0006526">
    <property type="term" value="P:L-arginine biosynthetic process"/>
    <property type="evidence" value="ECO:0007669"/>
    <property type="project" value="UniProtKB-KW"/>
</dbReference>
<dbReference type="EC" id="1.2.1.38" evidence="7"/>
<dbReference type="SUPFAM" id="SSF55347">
    <property type="entry name" value="Glyceraldehyde-3-phosphate dehydrogenase-like, C-terminal domain"/>
    <property type="match status" value="1"/>
</dbReference>
<dbReference type="PANTHER" id="PTHR32338:SF10">
    <property type="entry name" value="N-ACETYL-GAMMA-GLUTAMYL-PHOSPHATE REDUCTASE, CHLOROPLASTIC-RELATED"/>
    <property type="match status" value="1"/>
</dbReference>
<dbReference type="Gene3D" id="3.40.50.720">
    <property type="entry name" value="NAD(P)-binding Rossmann-like Domain"/>
    <property type="match status" value="1"/>
</dbReference>
<dbReference type="PANTHER" id="PTHR32338">
    <property type="entry name" value="N-ACETYL-GAMMA-GLUTAMYL-PHOSPHATE REDUCTASE, CHLOROPLASTIC-RELATED-RELATED"/>
    <property type="match status" value="1"/>
</dbReference>
<dbReference type="Gene3D" id="3.30.360.10">
    <property type="entry name" value="Dihydrodipicolinate Reductase, domain 2"/>
    <property type="match status" value="1"/>
</dbReference>
<keyword evidence="2" id="KW-0028">Amino-acid biosynthesis</keyword>
<evidence type="ECO:0000313" key="7">
    <source>
        <dbReference type="EMBL" id="VAV99011.1"/>
    </source>
</evidence>
<keyword evidence="3" id="KW-0521">NADP</keyword>
<evidence type="ECO:0000259" key="6">
    <source>
        <dbReference type="SMART" id="SM00859"/>
    </source>
</evidence>
<dbReference type="Pfam" id="PF01118">
    <property type="entry name" value="Semialdhyde_dh"/>
    <property type="match status" value="1"/>
</dbReference>
<dbReference type="GO" id="GO:0003942">
    <property type="term" value="F:N-acetyl-gamma-glutamyl-phosphate reductase activity"/>
    <property type="evidence" value="ECO:0007669"/>
    <property type="project" value="UniProtKB-EC"/>
</dbReference>
<dbReference type="NCBIfam" id="TIGR01850">
    <property type="entry name" value="argC"/>
    <property type="match status" value="1"/>
</dbReference>
<gene>
    <name evidence="7" type="ORF">MNBD_ACTINO01-1833</name>
</gene>
<dbReference type="InterPro" id="IPR050085">
    <property type="entry name" value="AGPR"/>
</dbReference>
<dbReference type="EMBL" id="UOEI01000248">
    <property type="protein sequence ID" value="VAV99011.1"/>
    <property type="molecule type" value="Genomic_DNA"/>
</dbReference>
<dbReference type="HAMAP" id="MF_00150">
    <property type="entry name" value="ArgC_type1"/>
    <property type="match status" value="1"/>
</dbReference>
<keyword evidence="4 7" id="KW-0560">Oxidoreductase</keyword>
<evidence type="ECO:0000256" key="1">
    <source>
        <dbReference type="ARBA" id="ARBA00022571"/>
    </source>
</evidence>
<accession>A0A3B0S7Y5</accession>
<dbReference type="CDD" id="cd24148">
    <property type="entry name" value="AGPR_1_actinobacAGPR_like"/>
    <property type="match status" value="1"/>
</dbReference>
<reference evidence="7" key="1">
    <citation type="submission" date="2018-06" db="EMBL/GenBank/DDBJ databases">
        <authorList>
            <person name="Zhirakovskaya E."/>
        </authorList>
    </citation>
    <scope>NUCLEOTIDE SEQUENCE</scope>
</reference>
<dbReference type="InterPro" id="IPR036291">
    <property type="entry name" value="NAD(P)-bd_dom_sf"/>
</dbReference>
<dbReference type="InterPro" id="IPR000706">
    <property type="entry name" value="AGPR_type-1"/>
</dbReference>
<evidence type="ECO:0000256" key="4">
    <source>
        <dbReference type="ARBA" id="ARBA00023002"/>
    </source>
</evidence>
<feature type="domain" description="Semialdehyde dehydrogenase NAD-binding" evidence="6">
    <location>
        <begin position="3"/>
        <end position="140"/>
    </location>
</feature>
<name>A0A3B0S7Y5_9ZZZZ</name>
<protein>
    <submittedName>
        <fullName evidence="7">N-acetyl-gamma-glutamyl-phosphate reductase</fullName>
        <ecNumber evidence="7">1.2.1.38</ecNumber>
    </submittedName>
</protein>
<dbReference type="CDD" id="cd23934">
    <property type="entry name" value="AGPR_1_C"/>
    <property type="match status" value="1"/>
</dbReference>
<comment type="pathway">
    <text evidence="5">Amino-acid biosynthesis.</text>
</comment>
<dbReference type="GO" id="GO:0051287">
    <property type="term" value="F:NAD binding"/>
    <property type="evidence" value="ECO:0007669"/>
    <property type="project" value="InterPro"/>
</dbReference>
<dbReference type="AlphaFoldDB" id="A0A3B0S7Y5"/>
<dbReference type="Pfam" id="PF22698">
    <property type="entry name" value="Semialdhyde_dhC_1"/>
    <property type="match status" value="1"/>
</dbReference>
<evidence type="ECO:0000256" key="3">
    <source>
        <dbReference type="ARBA" id="ARBA00022857"/>
    </source>
</evidence>
<dbReference type="PROSITE" id="PS01224">
    <property type="entry name" value="ARGC"/>
    <property type="match status" value="1"/>
</dbReference>
<sequence length="342" mass="36163">MYTTAVLGASGYAGGELIRFIDGHPGFEISFLGAHSRAGERLGSVHPHLTGGDRMLETFDADRVASLDAVFMALPHGASGAPAMELAGANARIIDLGSDFRLDTPQRYLDAYGVDHPYPDQLGAWPYGIPELFGDAIASADRVAAPGCYPTSVVIPLAPLLEAGLIEPTGIIADSMSGASGAGRGGGDVLQFGAIDESVAAYKVFTHRHRPEMERALEPIAGSGVSIVFTPHLVPMQRGILSTIYATPTRGTTVDDVYGAFDDMYHDAGFVQRVDTPPHTRWVVGSNNLLASFHLDEESNTLVALSAIDNLVKGAAGQAVQCANIMFGLDEMLGLPREGWMP</sequence>
<evidence type="ECO:0000256" key="2">
    <source>
        <dbReference type="ARBA" id="ARBA00022605"/>
    </source>
</evidence>